<evidence type="ECO:0000256" key="1">
    <source>
        <dbReference type="SAM" id="MobiDB-lite"/>
    </source>
</evidence>
<name>A0A5P2UQ85_9ACTN</name>
<dbReference type="AlphaFoldDB" id="A0A5P2UQ85"/>
<protein>
    <submittedName>
        <fullName evidence="3">Class F sortase</fullName>
    </submittedName>
</protein>
<accession>A0A5P2UQ85</accession>
<evidence type="ECO:0000313" key="3">
    <source>
        <dbReference type="EMBL" id="QEU79674.1"/>
    </source>
</evidence>
<dbReference type="EMBL" id="CP023701">
    <property type="protein sequence ID" value="QEU79674.1"/>
    <property type="molecule type" value="Genomic_DNA"/>
</dbReference>
<reference evidence="3 4" key="2">
    <citation type="submission" date="2017-09" db="EMBL/GenBank/DDBJ databases">
        <authorList>
            <person name="Lee N."/>
            <person name="Cho B.-K."/>
        </authorList>
    </citation>
    <scope>NUCLEOTIDE SEQUENCE [LARGE SCALE GENOMIC DNA]</scope>
    <source>
        <strain evidence="3 4">ATCC 27467</strain>
    </source>
</reference>
<dbReference type="Proteomes" id="UP000326831">
    <property type="component" value="Chromosome"/>
</dbReference>
<keyword evidence="4" id="KW-1185">Reference proteome</keyword>
<evidence type="ECO:0000313" key="4">
    <source>
        <dbReference type="Proteomes" id="UP000326831"/>
    </source>
</evidence>
<dbReference type="KEGG" id="ssub:CP968_16240"/>
<dbReference type="Proteomes" id="UP000634660">
    <property type="component" value="Unassembled WGS sequence"/>
</dbReference>
<dbReference type="OrthoDB" id="4224733at2"/>
<dbReference type="EMBL" id="BMVX01000040">
    <property type="protein sequence ID" value="GGZ95718.1"/>
    <property type="molecule type" value="Genomic_DNA"/>
</dbReference>
<dbReference type="InterPro" id="IPR042001">
    <property type="entry name" value="Sortase_F"/>
</dbReference>
<reference evidence="2" key="1">
    <citation type="journal article" date="2014" name="Int. J. Syst. Evol. Microbiol.">
        <title>Complete genome sequence of Corynebacterium casei LMG S-19264T (=DSM 44701T), isolated from a smear-ripened cheese.</title>
        <authorList>
            <consortium name="US DOE Joint Genome Institute (JGI-PGF)"/>
            <person name="Walter F."/>
            <person name="Albersmeier A."/>
            <person name="Kalinowski J."/>
            <person name="Ruckert C."/>
        </authorList>
    </citation>
    <scope>NUCLEOTIDE SEQUENCE</scope>
    <source>
        <strain evidence="2">JCM 4834</strain>
    </source>
</reference>
<evidence type="ECO:0000313" key="2">
    <source>
        <dbReference type="EMBL" id="GGZ95718.1"/>
    </source>
</evidence>
<dbReference type="CDD" id="cd05829">
    <property type="entry name" value="Sortase_F"/>
    <property type="match status" value="1"/>
</dbReference>
<dbReference type="RefSeq" id="WP_150518689.1">
    <property type="nucleotide sequence ID" value="NZ_BMVX01000040.1"/>
</dbReference>
<gene>
    <name evidence="3" type="ORF">CP968_16240</name>
    <name evidence="2" type="ORF">GCM10010371_64640</name>
</gene>
<feature type="compositionally biased region" description="Low complexity" evidence="1">
    <location>
        <begin position="68"/>
        <end position="80"/>
    </location>
</feature>
<sequence length="205" mass="21040">MPRAKWAVGALTVTVLAGGLGVLRHTEGARPAVVASATDDALPSRALGLSGHRRLVRQLEHSAEHRSGAGARSPGSAAGPLRTVRGALRPARPLRLRIPSLGVDVPLSGLRGEADWEATGPAPGAAGTAVVTWAGLGPGMLRRGRTIEIPRADGRTAVFTVVRVSPGQAPGPGDGGREADGRGRLRLVGGETAVLARLTGQRRTR</sequence>
<reference evidence="2" key="3">
    <citation type="submission" date="2020-09" db="EMBL/GenBank/DDBJ databases">
        <authorList>
            <person name="Sun Q."/>
            <person name="Ohkuma M."/>
        </authorList>
    </citation>
    <scope>NUCLEOTIDE SEQUENCE</scope>
    <source>
        <strain evidence="2">JCM 4834</strain>
    </source>
</reference>
<proteinExistence type="predicted"/>
<feature type="region of interest" description="Disordered" evidence="1">
    <location>
        <begin position="61"/>
        <end position="83"/>
    </location>
</feature>
<organism evidence="3 4">
    <name type="scientific">Streptomyces subrutilus</name>
    <dbReference type="NCBI Taxonomy" id="36818"/>
    <lineage>
        <taxon>Bacteria</taxon>
        <taxon>Bacillati</taxon>
        <taxon>Actinomycetota</taxon>
        <taxon>Actinomycetes</taxon>
        <taxon>Kitasatosporales</taxon>
        <taxon>Streptomycetaceae</taxon>
        <taxon>Streptomyces</taxon>
    </lineage>
</organism>